<dbReference type="InterPro" id="IPR011204">
    <property type="entry name" value="Virulence_RhuM-like"/>
</dbReference>
<dbReference type="PANTHER" id="PTHR35810">
    <property type="entry name" value="CYTOPLASMIC PROTEIN-RELATED"/>
    <property type="match status" value="1"/>
</dbReference>
<protein>
    <submittedName>
        <fullName evidence="1">Uncharacterized protein</fullName>
    </submittedName>
</protein>
<proteinExistence type="predicted"/>
<keyword evidence="2" id="KW-1185">Reference proteome</keyword>
<dbReference type="AlphaFoldDB" id="A0A2S0WBF0"/>
<evidence type="ECO:0000313" key="2">
    <source>
        <dbReference type="Proteomes" id="UP000244754"/>
    </source>
</evidence>
<name>A0A2S0WBF0_9CORY</name>
<dbReference type="PANTHER" id="PTHR35810:SF1">
    <property type="entry name" value="CYTOPLASMIC PROTEIN"/>
    <property type="match status" value="1"/>
</dbReference>
<gene>
    <name evidence="1" type="ORF">C3E79_00105</name>
</gene>
<dbReference type="Proteomes" id="UP000244754">
    <property type="component" value="Chromosome"/>
</dbReference>
<reference evidence="2" key="1">
    <citation type="submission" date="2018-01" db="EMBL/GenBank/DDBJ databases">
        <authorList>
            <person name="Li J."/>
        </authorList>
    </citation>
    <scope>NUCLEOTIDE SEQUENCE [LARGE SCALE GENOMIC DNA]</scope>
    <source>
        <strain evidence="2">2184</strain>
    </source>
</reference>
<dbReference type="KEGG" id="clia:C3E79_00105"/>
<dbReference type="EMBL" id="CP026948">
    <property type="protein sequence ID" value="AWB83088.1"/>
    <property type="molecule type" value="Genomic_DNA"/>
</dbReference>
<sequence>MTDGRNGEVTLYRRDDGSPAIEVRFDAETVWLNQQQIAELFETSRTNIVEHIKHVYEEGELDKAATCRKFRQVRTERSCTVTREIPFHNLDAIISVGYRVNSKMATQFCLWATQRLREYLAQGYAINERRLEQLGSTVQILSRSSDKPITGVTDVLASYLPGLALLRVYDEGQHRHRSKAGAGLYGDYRRGPVGYRTGGSEIPQRHFVWRRACRRPRRHHRCELPVIRWPGPLSDGRGEGSPCITNNDRAAITLMEEMSDPKEKDLIISLLVRMITEGEA</sequence>
<accession>A0A2S0WBF0</accession>
<dbReference type="RefSeq" id="WP_108403084.1">
    <property type="nucleotide sequence ID" value="NZ_CP026948.1"/>
</dbReference>
<evidence type="ECO:0000313" key="1">
    <source>
        <dbReference type="EMBL" id="AWB83088.1"/>
    </source>
</evidence>
<organism evidence="1 2">
    <name type="scientific">Corynebacterium liangguodongii</name>
    <dbReference type="NCBI Taxonomy" id="2079535"/>
    <lineage>
        <taxon>Bacteria</taxon>
        <taxon>Bacillati</taxon>
        <taxon>Actinomycetota</taxon>
        <taxon>Actinomycetes</taxon>
        <taxon>Mycobacteriales</taxon>
        <taxon>Corynebacteriaceae</taxon>
        <taxon>Corynebacterium</taxon>
    </lineage>
</organism>
<dbReference type="OrthoDB" id="9802752at2"/>
<dbReference type="Pfam" id="PF13310">
    <property type="entry name" value="Virulence_RhuM"/>
    <property type="match status" value="1"/>
</dbReference>